<evidence type="ECO:0000259" key="1">
    <source>
        <dbReference type="Pfam" id="PF13579"/>
    </source>
</evidence>
<feature type="domain" description="Heparin-sulfate lyase N-terminal" evidence="2">
    <location>
        <begin position="5"/>
        <end position="198"/>
    </location>
</feature>
<evidence type="ECO:0000259" key="2">
    <source>
        <dbReference type="Pfam" id="PF16889"/>
    </source>
</evidence>
<dbReference type="InterPro" id="IPR028098">
    <property type="entry name" value="Glyco_trans_4-like_N"/>
</dbReference>
<comment type="caution">
    <text evidence="3">The sequence shown here is derived from an EMBL/GenBank/DDBJ whole genome shotgun (WGS) entry which is preliminary data.</text>
</comment>
<proteinExistence type="predicted"/>
<protein>
    <submittedName>
        <fullName evidence="3">Heparinase II/III family protein</fullName>
    </submittedName>
</protein>
<dbReference type="Pfam" id="PF16889">
    <property type="entry name" value="Hepar_II_III_N"/>
    <property type="match status" value="1"/>
</dbReference>
<reference evidence="3 4" key="1">
    <citation type="journal article" date="2023" name="bioRxiv">
        <title>An intranuclear bacterial parasite of deep-sea mussels expresses apoptosis inhibitors acquired from its host.</title>
        <authorList>
            <person name="Gonzalez Porras M.A."/>
            <person name="Assie A."/>
            <person name="Tietjen M."/>
            <person name="Violette M."/>
            <person name="Kleiner M."/>
            <person name="Gruber-Vodicka H."/>
            <person name="Dubilier N."/>
            <person name="Leisch N."/>
        </authorList>
    </citation>
    <scope>NUCLEOTIDE SEQUENCE [LARGE SCALE GENOMIC DNA]</scope>
    <source>
        <strain evidence="3">IAP13</strain>
    </source>
</reference>
<gene>
    <name evidence="3" type="ORF">QS748_12045</name>
</gene>
<dbReference type="Proteomes" id="UP001178148">
    <property type="component" value="Unassembled WGS sequence"/>
</dbReference>
<sequence>MKRVWELSRFEWLLTFTGAYCLTKKPVYLAAMNHWLQDWVYENPPNGGPNWKCCQEVSIRLIRLCLACFLMKEQASPEPALTRLIYESCQRIKATHHYAMAQDNNHGTSEAASLFIGGVFLQQCPTLECDHGTLQTYHDFEKTGLYWLENRIKKLVLADSSFSQYSVVYHQLMLDTLSITERFRAVFKRPVFSERFYERACVATRWLYIMANPLTGRSPNTELKQPFVKGKRTGVVDSIHVIEFDIPYTNDTIFLKRSMLFLQFSLKGIRVALIEPYDVLLATSTPLTVAIPGLVARWLRNKCFIFEVRDPWPELPRAMGVIKNPVALWAMGLLEWSAYKSAHRLIGLSPGIVSGIAKRNIQASRISMIPNGYDLLLFAQDKIKPWHPKGGEF</sequence>
<dbReference type="Gene3D" id="1.50.10.100">
    <property type="entry name" value="Chondroitin AC/alginate lyase"/>
    <property type="match status" value="1"/>
</dbReference>
<evidence type="ECO:0000313" key="4">
    <source>
        <dbReference type="Proteomes" id="UP001178148"/>
    </source>
</evidence>
<accession>A0AA90NV69</accession>
<dbReference type="AlphaFoldDB" id="A0AA90NV69"/>
<dbReference type="SUPFAM" id="SSF53756">
    <property type="entry name" value="UDP-Glycosyltransferase/glycogen phosphorylase"/>
    <property type="match status" value="1"/>
</dbReference>
<dbReference type="EMBL" id="JASXSV010000022">
    <property type="protein sequence ID" value="MDP0589865.1"/>
    <property type="molecule type" value="Genomic_DNA"/>
</dbReference>
<feature type="domain" description="Glycosyltransferase subfamily 4-like N-terminal" evidence="1">
    <location>
        <begin position="262"/>
        <end position="372"/>
    </location>
</feature>
<name>A0AA90NV69_9GAMM</name>
<organism evidence="3 4">
    <name type="scientific">Candidatus Endonucleibacter bathymodioli</name>
    <dbReference type="NCBI Taxonomy" id="539814"/>
    <lineage>
        <taxon>Bacteria</taxon>
        <taxon>Pseudomonadati</taxon>
        <taxon>Pseudomonadota</taxon>
        <taxon>Gammaproteobacteria</taxon>
        <taxon>Oceanospirillales</taxon>
        <taxon>Endozoicomonadaceae</taxon>
        <taxon>Candidatus Endonucleibacter</taxon>
    </lineage>
</organism>
<dbReference type="Gene3D" id="3.40.50.2000">
    <property type="entry name" value="Glycogen Phosphorylase B"/>
    <property type="match status" value="1"/>
</dbReference>
<dbReference type="GO" id="GO:0016757">
    <property type="term" value="F:glycosyltransferase activity"/>
    <property type="evidence" value="ECO:0007669"/>
    <property type="project" value="UniProtKB-ARBA"/>
</dbReference>
<keyword evidence="4" id="KW-1185">Reference proteome</keyword>
<dbReference type="SUPFAM" id="SSF48230">
    <property type="entry name" value="Chondroitin AC/alginate lyase"/>
    <property type="match status" value="1"/>
</dbReference>
<evidence type="ECO:0000313" key="3">
    <source>
        <dbReference type="EMBL" id="MDP0589865.1"/>
    </source>
</evidence>
<dbReference type="InterPro" id="IPR008929">
    <property type="entry name" value="Chondroitin_lyas"/>
</dbReference>
<dbReference type="Pfam" id="PF13579">
    <property type="entry name" value="Glyco_trans_4_4"/>
    <property type="match status" value="1"/>
</dbReference>
<dbReference type="InterPro" id="IPR031680">
    <property type="entry name" value="Hepar_II_III_N"/>
</dbReference>